<reference evidence="6" key="1">
    <citation type="submission" date="2016-10" db="EMBL/GenBank/DDBJ databases">
        <authorList>
            <person name="Varghese N."/>
            <person name="Submissions S."/>
        </authorList>
    </citation>
    <scope>NUCLEOTIDE SEQUENCE [LARGE SCALE GENOMIC DNA]</scope>
    <source>
        <strain evidence="6">CGMCC 4.5579</strain>
    </source>
</reference>
<evidence type="ECO:0000313" key="6">
    <source>
        <dbReference type="Proteomes" id="UP000198727"/>
    </source>
</evidence>
<protein>
    <submittedName>
        <fullName evidence="5">Glycosyltransferase involved in cell wall bisynthesis</fullName>
    </submittedName>
</protein>
<evidence type="ECO:0000256" key="1">
    <source>
        <dbReference type="ARBA" id="ARBA00022676"/>
    </source>
</evidence>
<organism evidence="5 6">
    <name type="scientific">Amycolatopsis arida</name>
    <dbReference type="NCBI Taxonomy" id="587909"/>
    <lineage>
        <taxon>Bacteria</taxon>
        <taxon>Bacillati</taxon>
        <taxon>Actinomycetota</taxon>
        <taxon>Actinomycetes</taxon>
        <taxon>Pseudonocardiales</taxon>
        <taxon>Pseudonocardiaceae</taxon>
        <taxon>Amycolatopsis</taxon>
    </lineage>
</organism>
<dbReference type="InterPro" id="IPR028098">
    <property type="entry name" value="Glyco_trans_4-like_N"/>
</dbReference>
<dbReference type="EMBL" id="FOWW01000006">
    <property type="protein sequence ID" value="SFQ30383.1"/>
    <property type="molecule type" value="Genomic_DNA"/>
</dbReference>
<proteinExistence type="predicted"/>
<keyword evidence="6" id="KW-1185">Reference proteome</keyword>
<sequence length="365" mass="38029">MRVLHVITGLAAGGAETQLRHLLRHSAADAEVIALTNPGAVADALRADGVPVSCVDMRGNRDLTALPRLVGRIRAGRFDVVHTHLYRAMLFGRLAARLAGVRHVVATEHSLAATTIEGRPRDRAGVRALYLAAERLGRLTVAVSERVAGAMVEWGVPAERIRVVPNGIDLDAFAFDGAARAEARARLGLAPEAFVVGAVGRLVPTKRFDVLVRALPAMPGAVLLIAGEGPLRTTLAELAARLGVRERVLLAGEVDDMRGMLSAVDVLGSPSTEETFGLAILEALAAGLPTAYACCPALDGLPAGAAPRARRADPTPEAFAAALTALRGDPAREVPPAARHYDIARAAAAIDALHSELVTGARAAA</sequence>
<dbReference type="AlphaFoldDB" id="A0A1I5XEH2"/>
<feature type="domain" description="Glycosyltransferase subfamily 4-like N-terminal" evidence="4">
    <location>
        <begin position="13"/>
        <end position="171"/>
    </location>
</feature>
<evidence type="ECO:0000259" key="4">
    <source>
        <dbReference type="Pfam" id="PF13439"/>
    </source>
</evidence>
<dbReference type="STRING" id="587909.SAMN05421810_10617"/>
<feature type="domain" description="Glycosyl transferase family 1" evidence="3">
    <location>
        <begin position="181"/>
        <end position="290"/>
    </location>
</feature>
<dbReference type="GO" id="GO:0016757">
    <property type="term" value="F:glycosyltransferase activity"/>
    <property type="evidence" value="ECO:0007669"/>
    <property type="project" value="UniProtKB-KW"/>
</dbReference>
<dbReference type="Proteomes" id="UP000198727">
    <property type="component" value="Unassembled WGS sequence"/>
</dbReference>
<dbReference type="OrthoDB" id="3646807at2"/>
<dbReference type="PANTHER" id="PTHR12526:SF635">
    <property type="entry name" value="GLYCOSYL TRANSFERASE GROUP 1"/>
    <property type="match status" value="1"/>
</dbReference>
<name>A0A1I5XEH2_9PSEU</name>
<keyword evidence="2 5" id="KW-0808">Transferase</keyword>
<keyword evidence="1" id="KW-0328">Glycosyltransferase</keyword>
<accession>A0A1I5XEH2</accession>
<dbReference type="Pfam" id="PF13439">
    <property type="entry name" value="Glyco_transf_4"/>
    <property type="match status" value="1"/>
</dbReference>
<evidence type="ECO:0000256" key="2">
    <source>
        <dbReference type="ARBA" id="ARBA00022679"/>
    </source>
</evidence>
<dbReference type="PANTHER" id="PTHR12526">
    <property type="entry name" value="GLYCOSYLTRANSFERASE"/>
    <property type="match status" value="1"/>
</dbReference>
<evidence type="ECO:0000259" key="3">
    <source>
        <dbReference type="Pfam" id="PF00534"/>
    </source>
</evidence>
<dbReference type="Pfam" id="PF00534">
    <property type="entry name" value="Glycos_transf_1"/>
    <property type="match status" value="1"/>
</dbReference>
<dbReference type="InterPro" id="IPR001296">
    <property type="entry name" value="Glyco_trans_1"/>
</dbReference>
<evidence type="ECO:0000313" key="5">
    <source>
        <dbReference type="EMBL" id="SFQ30383.1"/>
    </source>
</evidence>
<dbReference type="SUPFAM" id="SSF53756">
    <property type="entry name" value="UDP-Glycosyltransferase/glycogen phosphorylase"/>
    <property type="match status" value="1"/>
</dbReference>
<dbReference type="RefSeq" id="WP_092531366.1">
    <property type="nucleotide sequence ID" value="NZ_FOWW01000006.1"/>
</dbReference>
<gene>
    <name evidence="5" type="ORF">SAMN05421810_10617</name>
</gene>
<dbReference type="Gene3D" id="3.40.50.2000">
    <property type="entry name" value="Glycogen Phosphorylase B"/>
    <property type="match status" value="2"/>
</dbReference>